<accession>A0AAW0E5I0</accession>
<dbReference type="Proteomes" id="UP001362999">
    <property type="component" value="Unassembled WGS sequence"/>
</dbReference>
<organism evidence="1 2">
    <name type="scientific">Favolaschia claudopus</name>
    <dbReference type="NCBI Taxonomy" id="2862362"/>
    <lineage>
        <taxon>Eukaryota</taxon>
        <taxon>Fungi</taxon>
        <taxon>Dikarya</taxon>
        <taxon>Basidiomycota</taxon>
        <taxon>Agaricomycotina</taxon>
        <taxon>Agaricomycetes</taxon>
        <taxon>Agaricomycetidae</taxon>
        <taxon>Agaricales</taxon>
        <taxon>Marasmiineae</taxon>
        <taxon>Mycenaceae</taxon>
        <taxon>Favolaschia</taxon>
    </lineage>
</organism>
<reference evidence="1 2" key="1">
    <citation type="journal article" date="2024" name="J Genomics">
        <title>Draft genome sequencing and assembly of Favolaschia claudopus CIRM-BRFM 2984 isolated from oak limbs.</title>
        <authorList>
            <person name="Navarro D."/>
            <person name="Drula E."/>
            <person name="Chaduli D."/>
            <person name="Cazenave R."/>
            <person name="Ahrendt S."/>
            <person name="Wang J."/>
            <person name="Lipzen A."/>
            <person name="Daum C."/>
            <person name="Barry K."/>
            <person name="Grigoriev I.V."/>
            <person name="Favel A."/>
            <person name="Rosso M.N."/>
            <person name="Martin F."/>
        </authorList>
    </citation>
    <scope>NUCLEOTIDE SEQUENCE [LARGE SCALE GENOMIC DNA]</scope>
    <source>
        <strain evidence="1 2">CIRM-BRFM 2984</strain>
    </source>
</reference>
<dbReference type="AlphaFoldDB" id="A0AAW0E5I0"/>
<evidence type="ECO:0000313" key="2">
    <source>
        <dbReference type="Proteomes" id="UP001362999"/>
    </source>
</evidence>
<protein>
    <submittedName>
        <fullName evidence="1">Uncharacterized protein</fullName>
    </submittedName>
</protein>
<gene>
    <name evidence="1" type="ORF">R3P38DRAFT_2758818</name>
</gene>
<comment type="caution">
    <text evidence="1">The sequence shown here is derived from an EMBL/GenBank/DDBJ whole genome shotgun (WGS) entry which is preliminary data.</text>
</comment>
<proteinExistence type="predicted"/>
<name>A0AAW0E5I0_9AGAR</name>
<sequence>MYFLNLPYCLILLNIRIRTSSPTCRPGHRHTKPTSVSGIGPNFTLVSLGAHERLLMARAPIARAERLLRRPNAYCTPPGRLPAAPRHLSPIRALVIRRLPACGRDDSKFSIKKIAICMLSNLRLKIINGLENVNFSSLQ</sequence>
<evidence type="ECO:0000313" key="1">
    <source>
        <dbReference type="EMBL" id="KAK7059365.1"/>
    </source>
</evidence>
<keyword evidence="2" id="KW-1185">Reference proteome</keyword>
<dbReference type="EMBL" id="JAWWNJ010000003">
    <property type="protein sequence ID" value="KAK7059365.1"/>
    <property type="molecule type" value="Genomic_DNA"/>
</dbReference>